<evidence type="ECO:0000259" key="2">
    <source>
        <dbReference type="PROSITE" id="PS51099"/>
    </source>
</evidence>
<evidence type="ECO:0000313" key="4">
    <source>
        <dbReference type="Proteomes" id="UP000664601"/>
    </source>
</evidence>
<feature type="domain" description="PTS EIIB type-2" evidence="2">
    <location>
        <begin position="3"/>
        <end position="99"/>
    </location>
</feature>
<dbReference type="EMBL" id="JAFREM010000013">
    <property type="protein sequence ID" value="MBO1306270.1"/>
    <property type="molecule type" value="Genomic_DNA"/>
</dbReference>
<dbReference type="Pfam" id="PF02302">
    <property type="entry name" value="PTS_IIB"/>
    <property type="match status" value="1"/>
</dbReference>
<dbReference type="CDD" id="cd05566">
    <property type="entry name" value="PTS_IIB_galactitol"/>
    <property type="match status" value="1"/>
</dbReference>
<dbReference type="InterPro" id="IPR036095">
    <property type="entry name" value="PTS_EIIB-like_sf"/>
</dbReference>
<sequence length="99" mass="10597">MKRKLIVACGSGVATSQTIASKIAGKFEDDGINCQVEAVDYKSIQNELPAAGIYVYIAQPDADVLSKAEELDVKVFPGVPFLTGMGADDIYDQITSLLR</sequence>
<name>A0ABS3LB29_9ENTE</name>
<comment type="caution">
    <text evidence="3">The sequence shown here is derived from an EMBL/GenBank/DDBJ whole genome shotgun (WGS) entry which is preliminary data.</text>
</comment>
<evidence type="ECO:0000313" key="3">
    <source>
        <dbReference type="EMBL" id="MBO1306270.1"/>
    </source>
</evidence>
<keyword evidence="1" id="KW-0808">Transferase</keyword>
<dbReference type="InterPro" id="IPR003501">
    <property type="entry name" value="PTS_EIIB_2/3"/>
</dbReference>
<dbReference type="Proteomes" id="UP000664601">
    <property type="component" value="Unassembled WGS sequence"/>
</dbReference>
<organism evidence="3 4">
    <name type="scientific">Candidatus Enterococcus moelleringii</name>
    <dbReference type="NCBI Taxonomy" id="2815325"/>
    <lineage>
        <taxon>Bacteria</taxon>
        <taxon>Bacillati</taxon>
        <taxon>Bacillota</taxon>
        <taxon>Bacilli</taxon>
        <taxon>Lactobacillales</taxon>
        <taxon>Enterococcaceae</taxon>
        <taxon>Enterococcus</taxon>
    </lineage>
</organism>
<accession>A0ABS3LB29</accession>
<gene>
    <name evidence="3" type="ORF">JZO70_08870</name>
</gene>
<keyword evidence="3" id="KW-0813">Transport</keyword>
<reference evidence="3 4" key="1">
    <citation type="submission" date="2021-03" db="EMBL/GenBank/DDBJ databases">
        <title>Enterococcal diversity collection.</title>
        <authorList>
            <person name="Gilmore M.S."/>
            <person name="Schwartzman J."/>
            <person name="Van Tyne D."/>
            <person name="Martin M."/>
            <person name="Earl A.M."/>
            <person name="Manson A.L."/>
            <person name="Straub T."/>
            <person name="Salamzade R."/>
            <person name="Saavedra J."/>
            <person name="Lebreton F."/>
            <person name="Prichula J."/>
            <person name="Schaufler K."/>
            <person name="Gaca A."/>
            <person name="Sgardioli B."/>
            <person name="Wagenaar J."/>
            <person name="Strong T."/>
        </authorList>
    </citation>
    <scope>NUCLEOTIDE SEQUENCE [LARGE SCALE GENOMIC DNA]</scope>
    <source>
        <strain evidence="3 4">669A</strain>
    </source>
</reference>
<dbReference type="Gene3D" id="3.40.50.2300">
    <property type="match status" value="1"/>
</dbReference>
<dbReference type="SUPFAM" id="SSF52794">
    <property type="entry name" value="PTS system IIB component-like"/>
    <property type="match status" value="1"/>
</dbReference>
<proteinExistence type="predicted"/>
<evidence type="ECO:0000256" key="1">
    <source>
        <dbReference type="ARBA" id="ARBA00022679"/>
    </source>
</evidence>
<dbReference type="PROSITE" id="PS51099">
    <property type="entry name" value="PTS_EIIB_TYPE_2"/>
    <property type="match status" value="1"/>
</dbReference>
<keyword evidence="3" id="KW-0762">Sugar transport</keyword>
<dbReference type="InterPro" id="IPR013011">
    <property type="entry name" value="PTS_EIIB_2"/>
</dbReference>
<dbReference type="RefSeq" id="WP_207673199.1">
    <property type="nucleotide sequence ID" value="NZ_JAFREM010000013.1"/>
</dbReference>
<keyword evidence="4" id="KW-1185">Reference proteome</keyword>
<protein>
    <submittedName>
        <fullName evidence="3">PTS sugar transporter subunit IIB</fullName>
    </submittedName>
</protein>